<dbReference type="GeneTree" id="ENSGT00390000018873"/>
<dbReference type="Pfam" id="PF15204">
    <property type="entry name" value="KKLCAg1"/>
    <property type="match status" value="1"/>
</dbReference>
<dbReference type="PANTHER" id="PTHR38650">
    <property type="entry name" value="KITA-KYUSHU LUNG CANCER ANTIGEN 1"/>
    <property type="match status" value="1"/>
</dbReference>
<gene>
    <name evidence="2" type="primary">CT83</name>
</gene>
<keyword evidence="1" id="KW-0732">Signal</keyword>
<name>A0A8C0E3D7_BALMU</name>
<evidence type="ECO:0000313" key="2">
    <source>
        <dbReference type="Ensembl" id="ENSBMSP00010029039.1"/>
    </source>
</evidence>
<proteinExistence type="predicted"/>
<reference evidence="2" key="1">
    <citation type="submission" date="2023-09" db="UniProtKB">
        <authorList>
            <consortium name="Ensembl"/>
        </authorList>
    </citation>
    <scope>IDENTIFICATION</scope>
</reference>
<sequence length="107" mass="12099">MSLLFLLVSCVLFAFWKILFQRNTGEMSSNSTSLALVRSSSSTQSTKSNTDKCLSVNSQWDINLQNSIAMQRKLFVNLSIMEYNLALERFLVTKGLNRALINRKSAN</sequence>
<protein>
    <submittedName>
        <fullName evidence="2">Cancer/testis antigen 83</fullName>
    </submittedName>
</protein>
<dbReference type="InterPro" id="IPR027940">
    <property type="entry name" value="KKLCAg1"/>
</dbReference>
<feature type="chain" id="PRO_5034611713" evidence="1">
    <location>
        <begin position="22"/>
        <end position="107"/>
    </location>
</feature>
<feature type="signal peptide" evidence="1">
    <location>
        <begin position="1"/>
        <end position="21"/>
    </location>
</feature>
<organism evidence="2">
    <name type="scientific">Balaenoptera musculus</name>
    <name type="common">Blue whale</name>
    <dbReference type="NCBI Taxonomy" id="9771"/>
    <lineage>
        <taxon>Eukaryota</taxon>
        <taxon>Metazoa</taxon>
        <taxon>Chordata</taxon>
        <taxon>Craniata</taxon>
        <taxon>Vertebrata</taxon>
        <taxon>Euteleostomi</taxon>
        <taxon>Mammalia</taxon>
        <taxon>Eutheria</taxon>
        <taxon>Laurasiatheria</taxon>
        <taxon>Artiodactyla</taxon>
        <taxon>Whippomorpha</taxon>
        <taxon>Cetacea</taxon>
        <taxon>Mysticeti</taxon>
        <taxon>Balaenopteridae</taxon>
        <taxon>Balaenoptera</taxon>
    </lineage>
</organism>
<evidence type="ECO:0000256" key="1">
    <source>
        <dbReference type="SAM" id="SignalP"/>
    </source>
</evidence>
<accession>A0A8C0E3D7</accession>
<dbReference type="OMA" id="HTIAMQK"/>
<dbReference type="Ensembl" id="ENSBMST00010031971.1">
    <property type="protein sequence ID" value="ENSBMSP00010029039.1"/>
    <property type="gene ID" value="ENSBMSG00010021084.1"/>
</dbReference>
<dbReference type="PANTHER" id="PTHR38650:SF1">
    <property type="entry name" value="KITA-KYUSHU LUNG CANCER ANTIGEN 1"/>
    <property type="match status" value="1"/>
</dbReference>
<dbReference type="AlphaFoldDB" id="A0A8C0E3D7"/>